<dbReference type="GO" id="GO:0016787">
    <property type="term" value="F:hydrolase activity"/>
    <property type="evidence" value="ECO:0007669"/>
    <property type="project" value="UniProtKB-KW"/>
</dbReference>
<gene>
    <name evidence="2" type="ORF">GCM10011339_14910</name>
</gene>
<evidence type="ECO:0000259" key="1">
    <source>
        <dbReference type="Pfam" id="PF12867"/>
    </source>
</evidence>
<feature type="domain" description="DinB-like" evidence="1">
    <location>
        <begin position="47"/>
        <end position="181"/>
    </location>
</feature>
<evidence type="ECO:0000313" key="2">
    <source>
        <dbReference type="EMBL" id="GGF27820.1"/>
    </source>
</evidence>
<protein>
    <submittedName>
        <fullName evidence="2">Metal-dependent hydrolase</fullName>
    </submittedName>
</protein>
<keyword evidence="3" id="KW-1185">Reference proteome</keyword>
<name>A0ABQ1UVD6_9BACT</name>
<keyword evidence="2" id="KW-0378">Hydrolase</keyword>
<proteinExistence type="predicted"/>
<dbReference type="Gene3D" id="1.20.120.450">
    <property type="entry name" value="dinb family like domain"/>
    <property type="match status" value="1"/>
</dbReference>
<dbReference type="Pfam" id="PF12867">
    <property type="entry name" value="DinB_2"/>
    <property type="match status" value="1"/>
</dbReference>
<dbReference type="InterPro" id="IPR024775">
    <property type="entry name" value="DinB-like"/>
</dbReference>
<sequence length="191" mass="22509">MIEQPKNSYNMNSQELEKLKYPIGQHHEHVKYTMEDVASWIADIAQFPQQITSLTENLTAEELNWLHRPDGWTIKQLVHHCADSHMNSFMRFKLALTEDTPKIKPYHEDRWTELPDSTMDDISNSLMIISGLHRRWAVLLNSLSEDQLHRTYYHPEHRTETNLGLTTSMYSWHCKHHLAHIEQALAHKGTF</sequence>
<dbReference type="InterPro" id="IPR034660">
    <property type="entry name" value="DinB/YfiT-like"/>
</dbReference>
<accession>A0ABQ1UVD6</accession>
<dbReference type="Proteomes" id="UP000647339">
    <property type="component" value="Unassembled WGS sequence"/>
</dbReference>
<dbReference type="EMBL" id="BMIU01000006">
    <property type="protein sequence ID" value="GGF27820.1"/>
    <property type="molecule type" value="Genomic_DNA"/>
</dbReference>
<dbReference type="SUPFAM" id="SSF109854">
    <property type="entry name" value="DinB/YfiT-like putative metalloenzymes"/>
    <property type="match status" value="1"/>
</dbReference>
<reference evidence="3" key="1">
    <citation type="journal article" date="2019" name="Int. J. Syst. Evol. Microbiol.">
        <title>The Global Catalogue of Microorganisms (GCM) 10K type strain sequencing project: providing services to taxonomists for standard genome sequencing and annotation.</title>
        <authorList>
            <consortium name="The Broad Institute Genomics Platform"/>
            <consortium name="The Broad Institute Genome Sequencing Center for Infectious Disease"/>
            <person name="Wu L."/>
            <person name="Ma J."/>
        </authorList>
    </citation>
    <scope>NUCLEOTIDE SEQUENCE [LARGE SCALE GENOMIC DNA]</scope>
    <source>
        <strain evidence="3">CGMCC 1.15407</strain>
    </source>
</reference>
<dbReference type="NCBIfam" id="NF009807">
    <property type="entry name" value="PRK13291.1"/>
    <property type="match status" value="1"/>
</dbReference>
<organism evidence="2 3">
    <name type="scientific">Echinicola rosea</name>
    <dbReference type="NCBI Taxonomy" id="1807691"/>
    <lineage>
        <taxon>Bacteria</taxon>
        <taxon>Pseudomonadati</taxon>
        <taxon>Bacteroidota</taxon>
        <taxon>Cytophagia</taxon>
        <taxon>Cytophagales</taxon>
        <taxon>Cyclobacteriaceae</taxon>
        <taxon>Echinicola</taxon>
    </lineage>
</organism>
<evidence type="ECO:0000313" key="3">
    <source>
        <dbReference type="Proteomes" id="UP000647339"/>
    </source>
</evidence>
<comment type="caution">
    <text evidence="2">The sequence shown here is derived from an EMBL/GenBank/DDBJ whole genome shotgun (WGS) entry which is preliminary data.</text>
</comment>